<dbReference type="AlphaFoldDB" id="A0A2G8RVY7"/>
<gene>
    <name evidence="1" type="ORF">GSI_11422</name>
</gene>
<reference evidence="1 2" key="1">
    <citation type="journal article" date="2015" name="Sci. Rep.">
        <title>Chromosome-level genome map provides insights into diverse defense mechanisms in the medicinal fungus Ganoderma sinense.</title>
        <authorList>
            <person name="Zhu Y."/>
            <person name="Xu J."/>
            <person name="Sun C."/>
            <person name="Zhou S."/>
            <person name="Xu H."/>
            <person name="Nelson D.R."/>
            <person name="Qian J."/>
            <person name="Song J."/>
            <person name="Luo H."/>
            <person name="Xiang L."/>
            <person name="Li Y."/>
            <person name="Xu Z."/>
            <person name="Ji A."/>
            <person name="Wang L."/>
            <person name="Lu S."/>
            <person name="Hayward A."/>
            <person name="Sun W."/>
            <person name="Li X."/>
            <person name="Schwartz D.C."/>
            <person name="Wang Y."/>
            <person name="Chen S."/>
        </authorList>
    </citation>
    <scope>NUCLEOTIDE SEQUENCE [LARGE SCALE GENOMIC DNA]</scope>
    <source>
        <strain evidence="1 2">ZZ0214-1</strain>
    </source>
</reference>
<evidence type="ECO:0000313" key="2">
    <source>
        <dbReference type="Proteomes" id="UP000230002"/>
    </source>
</evidence>
<evidence type="ECO:0000313" key="1">
    <source>
        <dbReference type="EMBL" id="PIL25672.1"/>
    </source>
</evidence>
<protein>
    <submittedName>
        <fullName evidence="1">Uncharacterized protein</fullName>
    </submittedName>
</protein>
<name>A0A2G8RVY7_9APHY</name>
<accession>A0A2G8RVY7</accession>
<comment type="caution">
    <text evidence="1">The sequence shown here is derived from an EMBL/GenBank/DDBJ whole genome shotgun (WGS) entry which is preliminary data.</text>
</comment>
<keyword evidence="2" id="KW-1185">Reference proteome</keyword>
<sequence length="323" mass="34878">MSNLIVISKTPTSNLDALHFRTICTSRSSNTVPPIYASLGSAAVAELLHESGVWRQTHRLALTMIANALVELGGGVDTVLDTSHIVVFQLNPPKDYDGTPATAFTIESTSFAHRDDLEIRGDRLADPLSGNLATMAEVRKVAARVFQGAGADESVLVGVLPVTTLLRDAWETSPQTSFPLCRPRLGAGGVTLVDEGAKAALKKLTRMCMAAINAGIVLHIPEDPNQVVPDMGTIVRQGKSWVWKSRVPRSAFGAGTGTGTGTGTGGTRVLSRGFLRYFDCEGLSPSARDCFVTYHRLWPYYSFSDIAKRIFEVYPELNVSRAR</sequence>
<dbReference type="Proteomes" id="UP000230002">
    <property type="component" value="Unassembled WGS sequence"/>
</dbReference>
<organism evidence="1 2">
    <name type="scientific">Ganoderma sinense ZZ0214-1</name>
    <dbReference type="NCBI Taxonomy" id="1077348"/>
    <lineage>
        <taxon>Eukaryota</taxon>
        <taxon>Fungi</taxon>
        <taxon>Dikarya</taxon>
        <taxon>Basidiomycota</taxon>
        <taxon>Agaricomycotina</taxon>
        <taxon>Agaricomycetes</taxon>
        <taxon>Polyporales</taxon>
        <taxon>Polyporaceae</taxon>
        <taxon>Ganoderma</taxon>
    </lineage>
</organism>
<dbReference type="OrthoDB" id="2738218at2759"/>
<proteinExistence type="predicted"/>
<dbReference type="EMBL" id="AYKW01000045">
    <property type="protein sequence ID" value="PIL25672.1"/>
    <property type="molecule type" value="Genomic_DNA"/>
</dbReference>